<dbReference type="Gene3D" id="3.30.1520.20">
    <property type="entry name" value="Exonuclease ExoI, domain 2"/>
    <property type="match status" value="1"/>
</dbReference>
<evidence type="ECO:0000313" key="18">
    <source>
        <dbReference type="EMBL" id="KGQ14008.1"/>
    </source>
</evidence>
<evidence type="ECO:0000256" key="1">
    <source>
        <dbReference type="ARBA" id="ARBA00000563"/>
    </source>
</evidence>
<keyword evidence="10" id="KW-0460">Magnesium</keyword>
<dbReference type="FunFam" id="3.30.1520.20:FF:000001">
    <property type="entry name" value="Exodeoxyribonuclease I"/>
    <property type="match status" value="1"/>
</dbReference>
<keyword evidence="11" id="KW-0238">DNA-binding</keyword>
<dbReference type="GO" id="GO:0000175">
    <property type="term" value="F:3'-5'-RNA exonuclease activity"/>
    <property type="evidence" value="ECO:0007669"/>
    <property type="project" value="InterPro"/>
</dbReference>
<evidence type="ECO:0000256" key="6">
    <source>
        <dbReference type="ARBA" id="ARBA00022723"/>
    </source>
</evidence>
<evidence type="ECO:0000256" key="11">
    <source>
        <dbReference type="ARBA" id="ARBA00023125"/>
    </source>
</evidence>
<dbReference type="HOGENOM" id="CLU_369176_0_0_1"/>
<evidence type="ECO:0000256" key="10">
    <source>
        <dbReference type="ARBA" id="ARBA00022842"/>
    </source>
</evidence>
<evidence type="ECO:0000259" key="16">
    <source>
        <dbReference type="PROSITE" id="PS51784"/>
    </source>
</evidence>
<dbReference type="Pfam" id="PF00929">
    <property type="entry name" value="RNase_T"/>
    <property type="match status" value="1"/>
</dbReference>
<dbReference type="AlphaFoldDB" id="A0A0A2W271"/>
<evidence type="ECO:0000256" key="13">
    <source>
        <dbReference type="ARBA" id="ARBA00031220"/>
    </source>
</evidence>
<evidence type="ECO:0000256" key="2">
    <source>
        <dbReference type="ARBA" id="ARBA00001946"/>
    </source>
</evidence>
<dbReference type="PROSITE" id="PS51784">
    <property type="entry name" value="EXOI_SH3"/>
    <property type="match status" value="1"/>
</dbReference>
<sequence length="754" mass="85653">MRDIIASAWPTTATASSRYADHSALNIFSHLTFIFGLLPAYSFRTVLPDWSIGLEMQFYLLFPFIMLLVMRYGFAVSAPLLMVVCLAARWLFPDYFDAFPMPAMILIKLPLFIAGMLISHAVMQRNLRYCALALLAPVIAWQMHIAETHLRLMAECIMLAGMTLLLWQPEKDSRLRRITAAPRRLLTCRFSLFLGDVSYSVYLLHLMIVIPTIGLLVRYTNFAHQPSLIRFLMVTCLVLPVVWLIAVALYHKVEKRGIALGKQLSGRAEMKSGSSMVTSVSDSASLATFLFHDYETFGKSPSLDRPAQFAAIRTDGEFNVIGDPEVFYCKPADDYLPQPEAVMITGITPQQALARGENEAAFAKRIHDIFTVPKTCVVGYNNVRFDDEVTRNIFYRNFYDPYAWSWQNDNSRWDLLDVMRACYALRPEGIVWPENEDGLPSFRLEHLTKANGIEHANAHDAMSDVYATIAMAQLVKTRQPRLFDYLYSHRSKQKLQTLIDIPQMKPLVHVSGMFGAQRGNTSWIAPLAWHPDNRNAVIMVDLAGDISPLLELDASTLRERLYTPKAELGNSAAVPIKLVHLNKCPVLAVANTLRPEDAERLGINRQQCLDNLKVLREHPEVREKVVALFAEAEPFVPSDNVDAQLYNGFFSDADRAAMRIVLQTDPQNLPALDITFADKRIEKLLFNYRARNWPGTLSEEEQNSWLQYRRDVLSQEALQAYALELEALYNQYEGDKEKMALLKALFEYAQYLVG</sequence>
<dbReference type="PROSITE" id="PS51785">
    <property type="entry name" value="EXOI_C"/>
    <property type="match status" value="1"/>
</dbReference>
<dbReference type="GO" id="GO:0003677">
    <property type="term" value="F:DNA binding"/>
    <property type="evidence" value="ECO:0007669"/>
    <property type="project" value="UniProtKB-KW"/>
</dbReference>
<protein>
    <recommendedName>
        <fullName evidence="4">Exodeoxyribonuclease I</fullName>
        <ecNumber evidence="3">3.1.11.1</ecNumber>
    </recommendedName>
    <alternativeName>
        <fullName evidence="13">DNA deoxyribophosphodiesterase</fullName>
    </alternativeName>
</protein>
<evidence type="ECO:0000256" key="12">
    <source>
        <dbReference type="ARBA" id="ARBA00023204"/>
    </source>
</evidence>
<dbReference type="Gene3D" id="3.30.420.10">
    <property type="entry name" value="Ribonuclease H-like superfamily/Ribonuclease H"/>
    <property type="match status" value="1"/>
</dbReference>
<dbReference type="GO" id="GO:0006281">
    <property type="term" value="P:DNA repair"/>
    <property type="evidence" value="ECO:0007669"/>
    <property type="project" value="UniProtKB-KW"/>
</dbReference>
<name>A0A0A2W271_BEABA</name>
<accession>A0A0A2W271</accession>
<evidence type="ECO:0000256" key="4">
    <source>
        <dbReference type="ARBA" id="ARBA00019900"/>
    </source>
</evidence>
<gene>
    <name evidence="18" type="ORF">BBAD15_g40</name>
</gene>
<dbReference type="SUPFAM" id="SSF53098">
    <property type="entry name" value="Ribonuclease H-like"/>
    <property type="match status" value="1"/>
</dbReference>
<keyword evidence="9" id="KW-0269">Exonuclease</keyword>
<dbReference type="GO" id="GO:0046872">
    <property type="term" value="F:metal ion binding"/>
    <property type="evidence" value="ECO:0007669"/>
    <property type="project" value="UniProtKB-KW"/>
</dbReference>
<reference evidence="18 19" key="1">
    <citation type="submission" date="2012-10" db="EMBL/GenBank/DDBJ databases">
        <title>Genome sequencing and analysis of entomopathogenic fungi Beauveria bassiana D1-5.</title>
        <authorList>
            <person name="Li Q."/>
            <person name="Wang L."/>
            <person name="Zhang Z."/>
            <person name="Wang Q."/>
            <person name="Ren J."/>
            <person name="Wang M."/>
            <person name="Xu W."/>
            <person name="Wang J."/>
            <person name="Lu Y."/>
            <person name="Du Q."/>
            <person name="Sun Z."/>
        </authorList>
    </citation>
    <scope>NUCLEOTIDE SEQUENCE [LARGE SCALE GENOMIC DNA]</scope>
    <source>
        <strain evidence="18 19">D1-5</strain>
    </source>
</reference>
<keyword evidence="7" id="KW-0227">DNA damage</keyword>
<keyword evidence="15" id="KW-0812">Transmembrane</keyword>
<dbReference type="InterPro" id="IPR013620">
    <property type="entry name" value="Exonuc_1_SH3"/>
</dbReference>
<organism evidence="18 19">
    <name type="scientific">Beauveria bassiana D1-5</name>
    <dbReference type="NCBI Taxonomy" id="1245745"/>
    <lineage>
        <taxon>Eukaryota</taxon>
        <taxon>Fungi</taxon>
        <taxon>Dikarya</taxon>
        <taxon>Ascomycota</taxon>
        <taxon>Pezizomycotina</taxon>
        <taxon>Sordariomycetes</taxon>
        <taxon>Hypocreomycetidae</taxon>
        <taxon>Hypocreales</taxon>
        <taxon>Cordycipitaceae</taxon>
        <taxon>Beauveria</taxon>
    </lineage>
</organism>
<comment type="catalytic activity">
    <reaction evidence="1">
        <text>Exonucleolytic cleavage in the 3'- to 5'-direction to yield nucleoside 5'-phosphates.</text>
        <dbReference type="EC" id="3.1.11.1"/>
    </reaction>
</comment>
<dbReference type="GO" id="GO:0008310">
    <property type="term" value="F:single-stranded DNA 3'-5' DNA exonuclease activity"/>
    <property type="evidence" value="ECO:0007669"/>
    <property type="project" value="UniProtKB-EC"/>
</dbReference>
<keyword evidence="15" id="KW-1133">Transmembrane helix</keyword>
<dbReference type="EMBL" id="ANFO01000005">
    <property type="protein sequence ID" value="KGQ14008.1"/>
    <property type="molecule type" value="Genomic_DNA"/>
</dbReference>
<feature type="transmembrane region" description="Helical" evidence="15">
    <location>
        <begin position="59"/>
        <end position="92"/>
    </location>
</feature>
<proteinExistence type="predicted"/>
<dbReference type="FunFam" id="3.30.420.10:FF:000033">
    <property type="entry name" value="Exodeoxyribonuclease I"/>
    <property type="match status" value="1"/>
</dbReference>
<evidence type="ECO:0000256" key="8">
    <source>
        <dbReference type="ARBA" id="ARBA00022801"/>
    </source>
</evidence>
<evidence type="ECO:0000256" key="9">
    <source>
        <dbReference type="ARBA" id="ARBA00022839"/>
    </source>
</evidence>
<keyword evidence="5" id="KW-0540">Nuclease</keyword>
<feature type="transmembrane region" description="Helical" evidence="15">
    <location>
        <begin position="190"/>
        <end position="216"/>
    </location>
</feature>
<dbReference type="InterPro" id="IPR002656">
    <property type="entry name" value="Acyl_transf_3_dom"/>
</dbReference>
<dbReference type="InterPro" id="IPR013520">
    <property type="entry name" value="Ribonucl_H"/>
</dbReference>
<dbReference type="InterPro" id="IPR034747">
    <property type="entry name" value="EXOI_SH3"/>
</dbReference>
<keyword evidence="12" id="KW-0234">DNA repair</keyword>
<comment type="cofactor">
    <cofactor evidence="2">
        <name>Mg(2+)</name>
        <dbReference type="ChEBI" id="CHEBI:18420"/>
    </cofactor>
</comment>
<dbReference type="Gene3D" id="1.20.1280.70">
    <property type="entry name" value="Exonuclease ExoI, domain 3"/>
    <property type="match status" value="1"/>
</dbReference>
<dbReference type="PANTHER" id="PTHR11046:SF11">
    <property type="entry name" value="EXODEOXYRIBONUCLEASE I"/>
    <property type="match status" value="1"/>
</dbReference>
<dbReference type="InterPro" id="IPR022894">
    <property type="entry name" value="Oligoribonuclease"/>
</dbReference>
<dbReference type="CDD" id="cd06138">
    <property type="entry name" value="ExoI_N"/>
    <property type="match status" value="1"/>
</dbReference>
<dbReference type="InterPro" id="IPR058561">
    <property type="entry name" value="Exonuc_1_C"/>
</dbReference>
<comment type="caution">
    <text evidence="18">The sequence shown here is derived from an EMBL/GenBank/DDBJ whole genome shotgun (WGS) entry which is preliminary data.</text>
</comment>
<feature type="transmembrane region" description="Helical" evidence="15">
    <location>
        <begin position="27"/>
        <end position="47"/>
    </location>
</feature>
<keyword evidence="15" id="KW-0472">Membrane</keyword>
<evidence type="ECO:0000256" key="14">
    <source>
        <dbReference type="ARBA" id="ARBA00046792"/>
    </source>
</evidence>
<feature type="transmembrane region" description="Helical" evidence="15">
    <location>
        <begin position="228"/>
        <end position="250"/>
    </location>
</feature>
<dbReference type="Pfam" id="PF26016">
    <property type="entry name" value="ExoI_C"/>
    <property type="match status" value="1"/>
</dbReference>
<evidence type="ECO:0000256" key="7">
    <source>
        <dbReference type="ARBA" id="ARBA00022763"/>
    </source>
</evidence>
<evidence type="ECO:0000313" key="19">
    <source>
        <dbReference type="Proteomes" id="UP000030106"/>
    </source>
</evidence>
<dbReference type="InterPro" id="IPR012337">
    <property type="entry name" value="RNaseH-like_sf"/>
</dbReference>
<dbReference type="InterPro" id="IPR038649">
    <property type="entry name" value="EXOI_SH3_sf"/>
</dbReference>
<dbReference type="InterPro" id="IPR036397">
    <property type="entry name" value="RNaseH_sf"/>
</dbReference>
<dbReference type="FunFam" id="1.20.1280.70:FF:000001">
    <property type="entry name" value="Exodeoxyribonuclease I"/>
    <property type="match status" value="1"/>
</dbReference>
<dbReference type="NCBIfam" id="NF008746">
    <property type="entry name" value="PRK11779.1"/>
    <property type="match status" value="1"/>
</dbReference>
<keyword evidence="8" id="KW-0378">Hydrolase</keyword>
<dbReference type="Pfam" id="PF08411">
    <property type="entry name" value="ExoI_SH3"/>
    <property type="match status" value="1"/>
</dbReference>
<dbReference type="EC" id="3.1.11.1" evidence="3"/>
<keyword evidence="6" id="KW-0479">Metal-binding</keyword>
<dbReference type="PANTHER" id="PTHR11046">
    <property type="entry name" value="OLIGORIBONUCLEASE, MITOCHONDRIAL"/>
    <property type="match status" value="1"/>
</dbReference>
<feature type="domain" description="ExoI SH3-like" evidence="16">
    <location>
        <begin position="480"/>
        <end position="633"/>
    </location>
</feature>
<comment type="subunit">
    <text evidence="14">Monomer. Interacts with ssb (via C-terminus); this interaction stimulates the exonuclease activity by recruiting the enzyme to its substrate.</text>
</comment>
<dbReference type="Gene3D" id="1.10.287.1240">
    <property type="match status" value="1"/>
</dbReference>
<dbReference type="Pfam" id="PF01757">
    <property type="entry name" value="Acyl_transf_3"/>
    <property type="match status" value="1"/>
</dbReference>
<evidence type="ECO:0000259" key="17">
    <source>
        <dbReference type="PROSITE" id="PS51785"/>
    </source>
</evidence>
<evidence type="ECO:0000256" key="3">
    <source>
        <dbReference type="ARBA" id="ARBA00012108"/>
    </source>
</evidence>
<feature type="transmembrane region" description="Helical" evidence="15">
    <location>
        <begin position="129"/>
        <end position="146"/>
    </location>
</feature>
<feature type="transmembrane region" description="Helical" evidence="15">
    <location>
        <begin position="98"/>
        <end position="117"/>
    </location>
</feature>
<dbReference type="SMART" id="SM00479">
    <property type="entry name" value="EXOIII"/>
    <property type="match status" value="1"/>
</dbReference>
<dbReference type="Proteomes" id="UP000030106">
    <property type="component" value="Unassembled WGS sequence"/>
</dbReference>
<dbReference type="GO" id="GO:0016747">
    <property type="term" value="F:acyltransferase activity, transferring groups other than amino-acyl groups"/>
    <property type="evidence" value="ECO:0007669"/>
    <property type="project" value="InterPro"/>
</dbReference>
<evidence type="ECO:0000256" key="15">
    <source>
        <dbReference type="SAM" id="Phobius"/>
    </source>
</evidence>
<evidence type="ECO:0000256" key="5">
    <source>
        <dbReference type="ARBA" id="ARBA00022722"/>
    </source>
</evidence>
<feature type="domain" description="ExoI C-terminal" evidence="17">
    <location>
        <begin position="637"/>
        <end position="753"/>
    </location>
</feature>